<proteinExistence type="predicted"/>
<dbReference type="Proteomes" id="UP000681967">
    <property type="component" value="Unassembled WGS sequence"/>
</dbReference>
<accession>A0A8S3GNM3</accession>
<name>A0A8S3GNM3_9BILA</name>
<protein>
    <submittedName>
        <fullName evidence="2">Uncharacterized protein</fullName>
    </submittedName>
</protein>
<reference evidence="2" key="1">
    <citation type="submission" date="2021-02" db="EMBL/GenBank/DDBJ databases">
        <authorList>
            <person name="Nowell W R."/>
        </authorList>
    </citation>
    <scope>NUCLEOTIDE SEQUENCE</scope>
</reference>
<dbReference type="PANTHER" id="PTHR21243">
    <property type="entry name" value="PROTEIN SCAI"/>
    <property type="match status" value="1"/>
</dbReference>
<feature type="non-terminal residue" evidence="2">
    <location>
        <position position="1"/>
    </location>
</feature>
<evidence type="ECO:0000313" key="3">
    <source>
        <dbReference type="Proteomes" id="UP000681967"/>
    </source>
</evidence>
<dbReference type="InterPro" id="IPR022709">
    <property type="entry name" value="SCAI"/>
</dbReference>
<dbReference type="AlphaFoldDB" id="A0A8S3GNM3"/>
<evidence type="ECO:0000313" key="2">
    <source>
        <dbReference type="EMBL" id="CAF5167506.1"/>
    </source>
</evidence>
<comment type="caution">
    <text evidence="2">The sequence shown here is derived from an EMBL/GenBank/DDBJ whole genome shotgun (WGS) entry which is preliminary data.</text>
</comment>
<sequence>LGGVKTNSRRDETNDNSNSPANTLGKKSPSTTTTTTTTTMPPKDIHNIFPGDLYPFLRKPLFLIIDSNHSTVFQNIPNLFGQPLVSLLSPIKIPTVFHGKT</sequence>
<evidence type="ECO:0000256" key="1">
    <source>
        <dbReference type="SAM" id="MobiDB-lite"/>
    </source>
</evidence>
<dbReference type="GO" id="GO:0006351">
    <property type="term" value="P:DNA-templated transcription"/>
    <property type="evidence" value="ECO:0007669"/>
    <property type="project" value="InterPro"/>
</dbReference>
<feature type="region of interest" description="Disordered" evidence="1">
    <location>
        <begin position="1"/>
        <end position="45"/>
    </location>
</feature>
<dbReference type="Pfam" id="PF12070">
    <property type="entry name" value="SCAI"/>
    <property type="match status" value="1"/>
</dbReference>
<dbReference type="EMBL" id="CAJOBH010275057">
    <property type="protein sequence ID" value="CAF5167506.1"/>
    <property type="molecule type" value="Genomic_DNA"/>
</dbReference>
<dbReference type="GO" id="GO:0003714">
    <property type="term" value="F:transcription corepressor activity"/>
    <property type="evidence" value="ECO:0007669"/>
    <property type="project" value="InterPro"/>
</dbReference>
<organism evidence="2 3">
    <name type="scientific">Rotaria magnacalcarata</name>
    <dbReference type="NCBI Taxonomy" id="392030"/>
    <lineage>
        <taxon>Eukaryota</taxon>
        <taxon>Metazoa</taxon>
        <taxon>Spiralia</taxon>
        <taxon>Gnathifera</taxon>
        <taxon>Rotifera</taxon>
        <taxon>Eurotatoria</taxon>
        <taxon>Bdelloidea</taxon>
        <taxon>Philodinida</taxon>
        <taxon>Philodinidae</taxon>
        <taxon>Rotaria</taxon>
    </lineage>
</organism>
<gene>
    <name evidence="2" type="ORF">BYL167_LOCUS76327</name>
</gene>